<name>C0NSJ9_AJECG</name>
<dbReference type="AlphaFoldDB" id="C0NSJ9"/>
<dbReference type="HOGENOM" id="CLU_1194616_0_0_1"/>
<sequence length="232" mass="25700">MGFCAKGLKLYYSTVLCTMRPDLFRGTSMGSCKPAAGGRLKRKVHRRKTPGSCISCLGGSKQSKAKQQETKYIVKTKKATVATAISSAGWIRLKHQNRRYSFFMKPLIHLAPSTSTSSPSLVAGAITDVGPRFQHPVHLREIVIIDDDFRCLSISAVMVSMIVRGEIWSLRVHLFRQDLRVEGSDGPDHIHTHVGAGGGNFLVHDFLNLKVEYGCILRKGRVSNPEDPSNMY</sequence>
<keyword evidence="2" id="KW-1185">Reference proteome</keyword>
<dbReference type="STRING" id="447093.C0NSJ9"/>
<dbReference type="InParanoid" id="C0NSJ9"/>
<organism evidence="1 2">
    <name type="scientific">Ajellomyces capsulatus (strain G186AR / H82 / ATCC MYA-2454 / RMSCC 2432)</name>
    <name type="common">Darling's disease fungus</name>
    <name type="synonym">Histoplasma capsulatum</name>
    <dbReference type="NCBI Taxonomy" id="447093"/>
    <lineage>
        <taxon>Eukaryota</taxon>
        <taxon>Fungi</taxon>
        <taxon>Dikarya</taxon>
        <taxon>Ascomycota</taxon>
        <taxon>Pezizomycotina</taxon>
        <taxon>Eurotiomycetes</taxon>
        <taxon>Eurotiomycetidae</taxon>
        <taxon>Onygenales</taxon>
        <taxon>Ajellomycetaceae</taxon>
        <taxon>Histoplasma</taxon>
    </lineage>
</organism>
<protein>
    <submittedName>
        <fullName evidence="1">Uncharacterized protein</fullName>
    </submittedName>
</protein>
<evidence type="ECO:0000313" key="1">
    <source>
        <dbReference type="EMBL" id="EEH05865.1"/>
    </source>
</evidence>
<accession>C0NSJ9</accession>
<dbReference type="GeneID" id="69039145"/>
<reference evidence="1" key="1">
    <citation type="submission" date="2009-02" db="EMBL/GenBank/DDBJ databases">
        <title>The Genome Sequence of Ajellomyces capsulatus strain G186AR.</title>
        <authorList>
            <consortium name="The Broad Institute Genome Sequencing Platform"/>
            <person name="Champion M."/>
            <person name="Cuomo C."/>
            <person name="Ma L.-J."/>
            <person name="Henn M.R."/>
            <person name="Sil A."/>
            <person name="Goldman B."/>
            <person name="Young S.K."/>
            <person name="Kodira C.D."/>
            <person name="Zeng Q."/>
            <person name="Koehrsen M."/>
            <person name="Alvarado L."/>
            <person name="Berlin A."/>
            <person name="Borenstein D."/>
            <person name="Chen Z."/>
            <person name="Engels R."/>
            <person name="Freedman E."/>
            <person name="Gellesch M."/>
            <person name="Goldberg J."/>
            <person name="Griggs A."/>
            <person name="Gujja S."/>
            <person name="Heiman D."/>
            <person name="Hepburn T."/>
            <person name="Howarth C."/>
            <person name="Jen D."/>
            <person name="Larson L."/>
            <person name="Lewis B."/>
            <person name="Mehta T."/>
            <person name="Park D."/>
            <person name="Pearson M."/>
            <person name="Roberts A."/>
            <person name="Saif S."/>
            <person name="Shea T."/>
            <person name="Shenoy N."/>
            <person name="Sisk P."/>
            <person name="Stolte C."/>
            <person name="Sykes S."/>
            <person name="Walk T."/>
            <person name="White J."/>
            <person name="Yandava C."/>
            <person name="Klein B."/>
            <person name="McEwen J.G."/>
            <person name="Puccia R."/>
            <person name="Goldman G.H."/>
            <person name="Felipe M.S."/>
            <person name="Nino-Vega G."/>
            <person name="San-Blas G."/>
            <person name="Taylor J."/>
            <person name="Mendoza L."/>
            <person name="Galagan J."/>
            <person name="Nusbaum C."/>
            <person name="Birren B."/>
        </authorList>
    </citation>
    <scope>NUCLEOTIDE SEQUENCE</scope>
    <source>
        <strain evidence="1">G186AR</strain>
    </source>
</reference>
<evidence type="ECO:0000313" key="2">
    <source>
        <dbReference type="Proteomes" id="UP000001631"/>
    </source>
</evidence>
<dbReference type="RefSeq" id="XP_045286346.1">
    <property type="nucleotide sequence ID" value="XM_045433178.1"/>
</dbReference>
<gene>
    <name evidence="1" type="ORF">HCBG_06129</name>
</gene>
<proteinExistence type="predicted"/>
<dbReference type="EMBL" id="GG663370">
    <property type="protein sequence ID" value="EEH05865.1"/>
    <property type="molecule type" value="Genomic_DNA"/>
</dbReference>
<dbReference type="Proteomes" id="UP000001631">
    <property type="component" value="Unassembled WGS sequence"/>
</dbReference>